<dbReference type="EMBL" id="BMZS01000006">
    <property type="protein sequence ID" value="GHD53063.1"/>
    <property type="molecule type" value="Genomic_DNA"/>
</dbReference>
<keyword evidence="1" id="KW-1133">Transmembrane helix</keyword>
<feature type="transmembrane region" description="Helical" evidence="1">
    <location>
        <begin position="21"/>
        <end position="42"/>
    </location>
</feature>
<keyword evidence="1" id="KW-0812">Transmembrane</keyword>
<gene>
    <name evidence="2" type="ORF">GCM10017083_29290</name>
</gene>
<comment type="caution">
    <text evidence="2">The sequence shown here is derived from an EMBL/GenBank/DDBJ whole genome shotgun (WGS) entry which is preliminary data.</text>
</comment>
<keyword evidence="3" id="KW-1185">Reference proteome</keyword>
<dbReference type="RefSeq" id="WP_189990846.1">
    <property type="nucleotide sequence ID" value="NZ_BMZS01000006.1"/>
</dbReference>
<sequence>MSTRVDQDDHKGARRNRRLDAVIVLLFGVMILGGLAVFPLSVTANKLSGLWITLCASLGID</sequence>
<evidence type="ECO:0000313" key="2">
    <source>
        <dbReference type="EMBL" id="GHD53063.1"/>
    </source>
</evidence>
<accession>A0A919CQ81</accession>
<reference evidence="2" key="2">
    <citation type="submission" date="2020-09" db="EMBL/GenBank/DDBJ databases">
        <authorList>
            <person name="Sun Q."/>
            <person name="Kim S."/>
        </authorList>
    </citation>
    <scope>NUCLEOTIDE SEQUENCE</scope>
    <source>
        <strain evidence="2">KCTC 42651</strain>
    </source>
</reference>
<evidence type="ECO:0000313" key="3">
    <source>
        <dbReference type="Proteomes" id="UP000630353"/>
    </source>
</evidence>
<proteinExistence type="predicted"/>
<evidence type="ECO:0000256" key="1">
    <source>
        <dbReference type="SAM" id="Phobius"/>
    </source>
</evidence>
<name>A0A919CQ81_9PROT</name>
<keyword evidence="1" id="KW-0472">Membrane</keyword>
<organism evidence="2 3">
    <name type="scientific">Thalassobaculum fulvum</name>
    <dbReference type="NCBI Taxonomy" id="1633335"/>
    <lineage>
        <taxon>Bacteria</taxon>
        <taxon>Pseudomonadati</taxon>
        <taxon>Pseudomonadota</taxon>
        <taxon>Alphaproteobacteria</taxon>
        <taxon>Rhodospirillales</taxon>
        <taxon>Thalassobaculaceae</taxon>
        <taxon>Thalassobaculum</taxon>
    </lineage>
</organism>
<dbReference type="Proteomes" id="UP000630353">
    <property type="component" value="Unassembled WGS sequence"/>
</dbReference>
<reference evidence="2" key="1">
    <citation type="journal article" date="2014" name="Int. J. Syst. Evol. Microbiol.">
        <title>Complete genome sequence of Corynebacterium casei LMG S-19264T (=DSM 44701T), isolated from a smear-ripened cheese.</title>
        <authorList>
            <consortium name="US DOE Joint Genome Institute (JGI-PGF)"/>
            <person name="Walter F."/>
            <person name="Albersmeier A."/>
            <person name="Kalinowski J."/>
            <person name="Ruckert C."/>
        </authorList>
    </citation>
    <scope>NUCLEOTIDE SEQUENCE</scope>
    <source>
        <strain evidence="2">KCTC 42651</strain>
    </source>
</reference>
<dbReference type="AlphaFoldDB" id="A0A919CQ81"/>
<protein>
    <submittedName>
        <fullName evidence="2">Uncharacterized protein</fullName>
    </submittedName>
</protein>